<feature type="transmembrane region" description="Helical" evidence="6">
    <location>
        <begin position="293"/>
        <end position="316"/>
    </location>
</feature>
<keyword evidence="4 6" id="KW-1133">Transmembrane helix</keyword>
<name>A0A9D5JRQ6_9BACT</name>
<keyword evidence="3 6" id="KW-0812">Transmembrane</keyword>
<dbReference type="Pfam" id="PF03706">
    <property type="entry name" value="LPG_synthase_TM"/>
    <property type="match status" value="1"/>
</dbReference>
<organism evidence="7 8">
    <name type="scientific">candidate division KSB3 bacterium</name>
    <dbReference type="NCBI Taxonomy" id="2044937"/>
    <lineage>
        <taxon>Bacteria</taxon>
        <taxon>candidate division KSB3</taxon>
    </lineage>
</organism>
<feature type="transmembrane region" description="Helical" evidence="6">
    <location>
        <begin position="115"/>
        <end position="139"/>
    </location>
</feature>
<accession>A0A9D5JRQ6</accession>
<reference evidence="7" key="1">
    <citation type="submission" date="2019-11" db="EMBL/GenBank/DDBJ databases">
        <title>Microbial mats filling the niche in hypersaline microbial mats.</title>
        <authorList>
            <person name="Wong H.L."/>
            <person name="Macleod F.I."/>
            <person name="White R.A. III"/>
            <person name="Burns B.P."/>
        </authorList>
    </citation>
    <scope>NUCLEOTIDE SEQUENCE</scope>
    <source>
        <strain evidence="7">Rbin_158</strain>
    </source>
</reference>
<evidence type="ECO:0008006" key="9">
    <source>
        <dbReference type="Google" id="ProtNLM"/>
    </source>
</evidence>
<evidence type="ECO:0000313" key="7">
    <source>
        <dbReference type="EMBL" id="MBD3322943.1"/>
    </source>
</evidence>
<dbReference type="PANTHER" id="PTHR39087">
    <property type="entry name" value="UPF0104 MEMBRANE PROTEIN MJ1595"/>
    <property type="match status" value="1"/>
</dbReference>
<feature type="transmembrane region" description="Helical" evidence="6">
    <location>
        <begin position="244"/>
        <end position="263"/>
    </location>
</feature>
<dbReference type="Proteomes" id="UP000649604">
    <property type="component" value="Unassembled WGS sequence"/>
</dbReference>
<evidence type="ECO:0000256" key="3">
    <source>
        <dbReference type="ARBA" id="ARBA00022692"/>
    </source>
</evidence>
<feature type="transmembrane region" description="Helical" evidence="6">
    <location>
        <begin position="9"/>
        <end position="27"/>
    </location>
</feature>
<dbReference type="EMBL" id="WJJP01000001">
    <property type="protein sequence ID" value="MBD3322943.1"/>
    <property type="molecule type" value="Genomic_DNA"/>
</dbReference>
<protein>
    <recommendedName>
        <fullName evidence="9">Flippase-like domain-containing protein</fullName>
    </recommendedName>
</protein>
<feature type="transmembrane region" description="Helical" evidence="6">
    <location>
        <begin position="76"/>
        <end position="95"/>
    </location>
</feature>
<evidence type="ECO:0000256" key="1">
    <source>
        <dbReference type="ARBA" id="ARBA00004651"/>
    </source>
</evidence>
<dbReference type="GO" id="GO:0005886">
    <property type="term" value="C:plasma membrane"/>
    <property type="evidence" value="ECO:0007669"/>
    <property type="project" value="UniProtKB-SubCell"/>
</dbReference>
<dbReference type="PANTHER" id="PTHR39087:SF2">
    <property type="entry name" value="UPF0104 MEMBRANE PROTEIN MJ1595"/>
    <property type="match status" value="1"/>
</dbReference>
<evidence type="ECO:0000256" key="4">
    <source>
        <dbReference type="ARBA" id="ARBA00022989"/>
    </source>
</evidence>
<evidence type="ECO:0000256" key="2">
    <source>
        <dbReference type="ARBA" id="ARBA00022475"/>
    </source>
</evidence>
<feature type="transmembrane region" description="Helical" evidence="6">
    <location>
        <begin position="210"/>
        <end position="232"/>
    </location>
</feature>
<gene>
    <name evidence="7" type="ORF">GF339_00065</name>
</gene>
<feature type="transmembrane region" description="Helical" evidence="6">
    <location>
        <begin position="151"/>
        <end position="177"/>
    </location>
</feature>
<dbReference type="InterPro" id="IPR022791">
    <property type="entry name" value="L-PG_synthase/AglD"/>
</dbReference>
<evidence type="ECO:0000256" key="6">
    <source>
        <dbReference type="SAM" id="Phobius"/>
    </source>
</evidence>
<feature type="transmembrane region" description="Helical" evidence="6">
    <location>
        <begin position="33"/>
        <end position="56"/>
    </location>
</feature>
<comment type="subcellular location">
    <subcellularLocation>
        <location evidence="1">Cell membrane</location>
        <topology evidence="1">Multi-pass membrane protein</topology>
    </subcellularLocation>
</comment>
<proteinExistence type="predicted"/>
<keyword evidence="5 6" id="KW-0472">Membrane</keyword>
<keyword evidence="2" id="KW-1003">Cell membrane</keyword>
<evidence type="ECO:0000256" key="5">
    <source>
        <dbReference type="ARBA" id="ARBA00023136"/>
    </source>
</evidence>
<evidence type="ECO:0000313" key="8">
    <source>
        <dbReference type="Proteomes" id="UP000649604"/>
    </source>
</evidence>
<comment type="caution">
    <text evidence="7">The sequence shown here is derived from an EMBL/GenBank/DDBJ whole genome shotgun (WGS) entry which is preliminary data.</text>
</comment>
<sequence>MRNTPYKKIFHVLAGIVLSLSILYFLLRKVDINIFLAKFADIDWSYYGIIVGLYLLRTFLRSLRFSLVTRTGMKDVYMISAIHAFLNTILPLRSGELTWPVLMKKYTNVSFGNSVTLLLVLRYLDILCVILLFTGASFIVRPAFMNRPMYFLLGCVLIMQVVCIIYGRVFIKIIVWVEKKIAWPFVTDKLEKVKNIFRQFQHYIHPAQTYWQIIGILGILTLLNWLTMYAIFSYYIRMFHIEFAFIHVIIGASFVTLGSNLPINSFGKFGTFELTWAAGFILLGMSKDIAVPLGLFINVSNTVLSCSVALIGYINLTLSARLGRW</sequence>
<dbReference type="AlphaFoldDB" id="A0A9D5JRQ6"/>